<gene>
    <name evidence="3" type="ORF">MUK42_27722</name>
</gene>
<dbReference type="Pfam" id="PF04520">
    <property type="entry name" value="Senescence_reg"/>
    <property type="match status" value="1"/>
</dbReference>
<dbReference type="PANTHER" id="PTHR33083:SF123">
    <property type="entry name" value="EXPRESSED PROTEIN"/>
    <property type="match status" value="1"/>
</dbReference>
<reference evidence="3" key="1">
    <citation type="submission" date="2022-05" db="EMBL/GenBank/DDBJ databases">
        <title>The Musa troglodytarum L. genome provides insights into the mechanism of non-climacteric behaviour and enrichment of carotenoids.</title>
        <authorList>
            <person name="Wang J."/>
        </authorList>
    </citation>
    <scope>NUCLEOTIDE SEQUENCE</scope>
    <source>
        <tissue evidence="3">Leaf</tissue>
    </source>
</reference>
<dbReference type="InterPro" id="IPR007608">
    <property type="entry name" value="Senescence_reg_S40"/>
</dbReference>
<evidence type="ECO:0008006" key="5">
    <source>
        <dbReference type="Google" id="ProtNLM"/>
    </source>
</evidence>
<keyword evidence="4" id="KW-1185">Reference proteome</keyword>
<sequence>MGNDDDDDDDPFADAQPPSALREPVTSSLRRQRLLSQPDYGPVPFPARHLELNESDVLWSSASDDIFSTPPSAIASDGHGLVNCLPSPTPAQSSPLPLPSSPSDLLSLPFAPERRGLTAALAEDLLPLVHQRRPAATATWPVAAGNAGYTSGASRVGRNQSAPVNIPAWPRWRRGWKAEVSGGSEEEAESEDAEEEEMVTTCTVFEGVGRTLKGRDLRRVRNAVLQKTGFLES</sequence>
<feature type="compositionally biased region" description="Low complexity" evidence="2">
    <location>
        <begin position="90"/>
        <end position="101"/>
    </location>
</feature>
<feature type="region of interest" description="Disordered" evidence="2">
    <location>
        <begin position="1"/>
        <end position="47"/>
    </location>
</feature>
<evidence type="ECO:0000256" key="1">
    <source>
        <dbReference type="ARBA" id="ARBA00034773"/>
    </source>
</evidence>
<evidence type="ECO:0000256" key="2">
    <source>
        <dbReference type="SAM" id="MobiDB-lite"/>
    </source>
</evidence>
<proteinExistence type="inferred from homology"/>
<organism evidence="3 4">
    <name type="scientific">Musa troglodytarum</name>
    <name type="common">fe'i banana</name>
    <dbReference type="NCBI Taxonomy" id="320322"/>
    <lineage>
        <taxon>Eukaryota</taxon>
        <taxon>Viridiplantae</taxon>
        <taxon>Streptophyta</taxon>
        <taxon>Embryophyta</taxon>
        <taxon>Tracheophyta</taxon>
        <taxon>Spermatophyta</taxon>
        <taxon>Magnoliopsida</taxon>
        <taxon>Liliopsida</taxon>
        <taxon>Zingiberales</taxon>
        <taxon>Musaceae</taxon>
        <taxon>Musa</taxon>
    </lineage>
</organism>
<feature type="compositionally biased region" description="Acidic residues" evidence="2">
    <location>
        <begin position="184"/>
        <end position="198"/>
    </location>
</feature>
<name>A0A9E7JQA4_9LILI</name>
<dbReference type="PANTHER" id="PTHR33083">
    <property type="entry name" value="EXPRESSED PROTEIN"/>
    <property type="match status" value="1"/>
</dbReference>
<evidence type="ECO:0000313" key="4">
    <source>
        <dbReference type="Proteomes" id="UP001055439"/>
    </source>
</evidence>
<dbReference type="AlphaFoldDB" id="A0A9E7JQA4"/>
<comment type="similarity">
    <text evidence="1">Belongs to the senescence regulator S40 family.</text>
</comment>
<dbReference type="Proteomes" id="UP001055439">
    <property type="component" value="Chromosome 2"/>
</dbReference>
<feature type="region of interest" description="Disordered" evidence="2">
    <location>
        <begin position="70"/>
        <end position="101"/>
    </location>
</feature>
<dbReference type="OrthoDB" id="10406223at2759"/>
<accession>A0A9E7JQA4</accession>
<protein>
    <recommendedName>
        <fullName evidence="5">Senescence regulator</fullName>
    </recommendedName>
</protein>
<dbReference type="GO" id="GO:0010150">
    <property type="term" value="P:leaf senescence"/>
    <property type="evidence" value="ECO:0007669"/>
    <property type="project" value="UniProtKB-ARBA"/>
</dbReference>
<dbReference type="EMBL" id="CP097504">
    <property type="protein sequence ID" value="URD88799.1"/>
    <property type="molecule type" value="Genomic_DNA"/>
</dbReference>
<feature type="compositionally biased region" description="Acidic residues" evidence="2">
    <location>
        <begin position="1"/>
        <end position="12"/>
    </location>
</feature>
<evidence type="ECO:0000313" key="3">
    <source>
        <dbReference type="EMBL" id="URD88799.1"/>
    </source>
</evidence>
<feature type="region of interest" description="Disordered" evidence="2">
    <location>
        <begin position="180"/>
        <end position="200"/>
    </location>
</feature>